<feature type="active site" evidence="4">
    <location>
        <position position="22"/>
    </location>
</feature>
<dbReference type="Gene3D" id="3.30.1060.10">
    <property type="entry name" value="Peptide methionine sulphoxide reductase MsrA"/>
    <property type="match status" value="1"/>
</dbReference>
<organism evidence="6 7">
    <name type="scientific">Mucilaginibacter agri</name>
    <dbReference type="NCBI Taxonomy" id="2695265"/>
    <lineage>
        <taxon>Bacteria</taxon>
        <taxon>Pseudomonadati</taxon>
        <taxon>Bacteroidota</taxon>
        <taxon>Sphingobacteriia</taxon>
        <taxon>Sphingobacteriales</taxon>
        <taxon>Sphingobacteriaceae</taxon>
        <taxon>Mucilaginibacter</taxon>
    </lineage>
</organism>
<evidence type="ECO:0000313" key="6">
    <source>
        <dbReference type="EMBL" id="NCD71474.1"/>
    </source>
</evidence>
<keyword evidence="7" id="KW-1185">Reference proteome</keyword>
<evidence type="ECO:0000256" key="3">
    <source>
        <dbReference type="ARBA" id="ARBA00048782"/>
    </source>
</evidence>
<dbReference type="Proteomes" id="UP000638732">
    <property type="component" value="Unassembled WGS sequence"/>
</dbReference>
<keyword evidence="1 4" id="KW-0560">Oxidoreductase</keyword>
<evidence type="ECO:0000313" key="7">
    <source>
        <dbReference type="Proteomes" id="UP000638732"/>
    </source>
</evidence>
<dbReference type="RefSeq" id="WP_166587426.1">
    <property type="nucleotide sequence ID" value="NZ_WWEO01000044.1"/>
</dbReference>
<reference evidence="6" key="1">
    <citation type="submission" date="2020-01" db="EMBL/GenBank/DDBJ databases">
        <authorList>
            <person name="Seo Y.L."/>
        </authorList>
    </citation>
    <scope>NUCLEOTIDE SEQUENCE</scope>
    <source>
        <strain evidence="6">R11</strain>
    </source>
</reference>
<dbReference type="GO" id="GO:0008113">
    <property type="term" value="F:peptide-methionine (S)-S-oxide reductase activity"/>
    <property type="evidence" value="ECO:0007669"/>
    <property type="project" value="UniProtKB-UniRule"/>
</dbReference>
<name>A0A965ZK93_9SPHI</name>
<reference evidence="6" key="2">
    <citation type="submission" date="2020-10" db="EMBL/GenBank/DDBJ databases">
        <title>Mucilaginibacter sp. nov., isolated from soil.</title>
        <authorList>
            <person name="Jeon C.O."/>
        </authorList>
    </citation>
    <scope>NUCLEOTIDE SEQUENCE</scope>
    <source>
        <strain evidence="6">R11</strain>
    </source>
</reference>
<dbReference type="InterPro" id="IPR036509">
    <property type="entry name" value="Met_Sox_Rdtase_MsrA_sf"/>
</dbReference>
<protein>
    <recommendedName>
        <fullName evidence="4">Peptide methionine sulfoxide reductase MsrA</fullName>
        <shortName evidence="4">Protein-methionine-S-oxide reductase</shortName>
        <ecNumber evidence="4">1.8.4.11</ecNumber>
    </recommendedName>
    <alternativeName>
        <fullName evidence="4">Peptide-methionine (S)-S-oxide reductase</fullName>
        <shortName evidence="4">Peptide Met(O) reductase</shortName>
    </alternativeName>
</protein>
<evidence type="ECO:0000256" key="1">
    <source>
        <dbReference type="ARBA" id="ARBA00023002"/>
    </source>
</evidence>
<comment type="catalytic activity">
    <reaction evidence="2 4">
        <text>L-methionyl-[protein] + [thioredoxin]-disulfide + H2O = L-methionyl-(S)-S-oxide-[protein] + [thioredoxin]-dithiol</text>
        <dbReference type="Rhea" id="RHEA:14217"/>
        <dbReference type="Rhea" id="RHEA-COMP:10698"/>
        <dbReference type="Rhea" id="RHEA-COMP:10700"/>
        <dbReference type="Rhea" id="RHEA-COMP:12313"/>
        <dbReference type="Rhea" id="RHEA-COMP:12315"/>
        <dbReference type="ChEBI" id="CHEBI:15377"/>
        <dbReference type="ChEBI" id="CHEBI:16044"/>
        <dbReference type="ChEBI" id="CHEBI:29950"/>
        <dbReference type="ChEBI" id="CHEBI:44120"/>
        <dbReference type="ChEBI" id="CHEBI:50058"/>
        <dbReference type="EC" id="1.8.4.11"/>
    </reaction>
</comment>
<dbReference type="AlphaFoldDB" id="A0A965ZK93"/>
<dbReference type="EMBL" id="WWEO01000044">
    <property type="protein sequence ID" value="NCD71474.1"/>
    <property type="molecule type" value="Genomic_DNA"/>
</dbReference>
<feature type="domain" description="Peptide methionine sulphoxide reductase MsrA" evidence="5">
    <location>
        <begin position="15"/>
        <end position="167"/>
    </location>
</feature>
<dbReference type="InterPro" id="IPR002569">
    <property type="entry name" value="Met_Sox_Rdtase_MsrA_dom"/>
</dbReference>
<dbReference type="SUPFAM" id="SSF55068">
    <property type="entry name" value="Peptide methionine sulfoxide reductase"/>
    <property type="match status" value="1"/>
</dbReference>
<comment type="caution">
    <text evidence="6">The sequence shown here is derived from an EMBL/GenBank/DDBJ whole genome shotgun (WGS) entry which is preliminary data.</text>
</comment>
<evidence type="ECO:0000256" key="4">
    <source>
        <dbReference type="HAMAP-Rule" id="MF_01401"/>
    </source>
</evidence>
<comment type="similarity">
    <text evidence="4">Belongs to the MsrA Met sulfoxide reductase family.</text>
</comment>
<dbReference type="PANTHER" id="PTHR43774:SF1">
    <property type="entry name" value="PEPTIDE METHIONINE SULFOXIDE REDUCTASE MSRA 2"/>
    <property type="match status" value="1"/>
</dbReference>
<evidence type="ECO:0000256" key="2">
    <source>
        <dbReference type="ARBA" id="ARBA00047806"/>
    </source>
</evidence>
<proteinExistence type="inferred from homology"/>
<gene>
    <name evidence="4 6" type="primary">msrA</name>
    <name evidence="6" type="ORF">GSY63_19055</name>
</gene>
<dbReference type="PANTHER" id="PTHR43774">
    <property type="entry name" value="PEPTIDE METHIONINE SULFOXIDE REDUCTASE"/>
    <property type="match status" value="1"/>
</dbReference>
<evidence type="ECO:0000259" key="5">
    <source>
        <dbReference type="Pfam" id="PF01625"/>
    </source>
</evidence>
<dbReference type="HAMAP" id="MF_01401">
    <property type="entry name" value="MsrA"/>
    <property type="match status" value="1"/>
</dbReference>
<comment type="catalytic activity">
    <reaction evidence="3 4">
        <text>[thioredoxin]-disulfide + L-methionine + H2O = L-methionine (S)-S-oxide + [thioredoxin]-dithiol</text>
        <dbReference type="Rhea" id="RHEA:19993"/>
        <dbReference type="Rhea" id="RHEA-COMP:10698"/>
        <dbReference type="Rhea" id="RHEA-COMP:10700"/>
        <dbReference type="ChEBI" id="CHEBI:15377"/>
        <dbReference type="ChEBI" id="CHEBI:29950"/>
        <dbReference type="ChEBI" id="CHEBI:50058"/>
        <dbReference type="ChEBI" id="CHEBI:57844"/>
        <dbReference type="ChEBI" id="CHEBI:58772"/>
        <dbReference type="EC" id="1.8.4.11"/>
    </reaction>
</comment>
<comment type="function">
    <text evidence="4">Has an important function as a repair enzyme for proteins that have been inactivated by oxidation. Catalyzes the reversible oxidation-reduction of methionine sulfoxide in proteins to methionine.</text>
</comment>
<dbReference type="EC" id="1.8.4.11" evidence="4"/>
<dbReference type="NCBIfam" id="TIGR00401">
    <property type="entry name" value="msrA"/>
    <property type="match status" value="1"/>
</dbReference>
<sequence length="191" mass="21728">MASTENKKAPQNIQKATFASGCFWCTEAIYQTLKGVTSVTSGYTGGETTNPTYMEICNGDTGHAEAIELEYDPSVVSYDELLLIFFKTHNPTTLNRQGNDVGTQYRSAIFYHNNEQKEKAEAMIKKLNNEEIFDRPIVTHIVPASAFYKAEDYHQNYFNDNTLKPYCAYVIQPKLNKLAKEFTDKIRPELL</sequence>
<dbReference type="Pfam" id="PF01625">
    <property type="entry name" value="PMSR"/>
    <property type="match status" value="1"/>
</dbReference>
<accession>A0A965ZK93</accession>